<organism evidence="3 4">
    <name type="scientific">Sanguibacter inulinus</name>
    <dbReference type="NCBI Taxonomy" id="60922"/>
    <lineage>
        <taxon>Bacteria</taxon>
        <taxon>Bacillati</taxon>
        <taxon>Actinomycetota</taxon>
        <taxon>Actinomycetes</taxon>
        <taxon>Micrococcales</taxon>
        <taxon>Sanguibacteraceae</taxon>
        <taxon>Sanguibacter</taxon>
    </lineage>
</organism>
<dbReference type="InterPro" id="IPR019051">
    <property type="entry name" value="Trp_biosyn_TM_oprn/chp"/>
</dbReference>
<feature type="compositionally biased region" description="Polar residues" evidence="1">
    <location>
        <begin position="219"/>
        <end position="228"/>
    </location>
</feature>
<evidence type="ECO:0000256" key="1">
    <source>
        <dbReference type="SAM" id="MobiDB-lite"/>
    </source>
</evidence>
<feature type="transmembrane region" description="Helical" evidence="2">
    <location>
        <begin position="68"/>
        <end position="89"/>
    </location>
</feature>
<name>A0A853EQR2_9MICO</name>
<sequence length="228" mass="22181">MTLLLLGGFSLLSAVPTWLSTTASTALDASVDVTVSGTTAAPGVSAAALVVVAAALSLGLVGRAARWVSLLVVALGGAVIGGSALSFVLSPDAAARSGVAEATGVARSGAAVDISVAPYVTVVLGAVVVVVAAWAAFAPVDWGKRSRRYDAPSAPHGSGQQAARLGEKSAQVAPGGASGAAAAATTPAATSVTGSRAEDQTTSPGASTTPDLDERDTWDSLTQGDDPT</sequence>
<feature type="compositionally biased region" description="Polar residues" evidence="1">
    <location>
        <begin position="200"/>
        <end position="210"/>
    </location>
</feature>
<feature type="transmembrane region" description="Helical" evidence="2">
    <location>
        <begin position="116"/>
        <end position="138"/>
    </location>
</feature>
<dbReference type="EMBL" id="JACBYE010000008">
    <property type="protein sequence ID" value="NYS92945.1"/>
    <property type="molecule type" value="Genomic_DNA"/>
</dbReference>
<gene>
    <name evidence="3" type="ORF">HZZ10_05310</name>
</gene>
<dbReference type="Proteomes" id="UP000561011">
    <property type="component" value="Unassembled WGS sequence"/>
</dbReference>
<evidence type="ECO:0000313" key="4">
    <source>
        <dbReference type="Proteomes" id="UP000561011"/>
    </source>
</evidence>
<comment type="caution">
    <text evidence="3">The sequence shown here is derived from an EMBL/GenBank/DDBJ whole genome shotgun (WGS) entry which is preliminary data.</text>
</comment>
<dbReference type="RefSeq" id="WP_179912705.1">
    <property type="nucleotide sequence ID" value="NZ_JACBYE010000008.1"/>
</dbReference>
<keyword evidence="2" id="KW-0472">Membrane</keyword>
<evidence type="ECO:0000313" key="3">
    <source>
        <dbReference type="EMBL" id="NYS92945.1"/>
    </source>
</evidence>
<dbReference type="Pfam" id="PF09534">
    <property type="entry name" value="Trp_oprn_chp"/>
    <property type="match status" value="1"/>
</dbReference>
<proteinExistence type="predicted"/>
<feature type="transmembrane region" description="Helical" evidence="2">
    <location>
        <begin position="42"/>
        <end position="61"/>
    </location>
</feature>
<feature type="compositionally biased region" description="Low complexity" evidence="1">
    <location>
        <begin position="169"/>
        <end position="195"/>
    </location>
</feature>
<feature type="region of interest" description="Disordered" evidence="1">
    <location>
        <begin position="147"/>
        <end position="228"/>
    </location>
</feature>
<evidence type="ECO:0000256" key="2">
    <source>
        <dbReference type="SAM" id="Phobius"/>
    </source>
</evidence>
<keyword evidence="2" id="KW-0812">Transmembrane</keyword>
<reference evidence="3 4" key="1">
    <citation type="submission" date="2020-07" db="EMBL/GenBank/DDBJ databases">
        <title>MOT database genomes.</title>
        <authorList>
            <person name="Joseph S."/>
            <person name="Aduse-Opoku J."/>
            <person name="Hashim A."/>
            <person name="Wade W."/>
            <person name="Curtis M."/>
        </authorList>
    </citation>
    <scope>NUCLEOTIDE SEQUENCE [LARGE SCALE GENOMIC DNA]</scope>
    <source>
        <strain evidence="3 4">DSM 100099</strain>
    </source>
</reference>
<keyword evidence="2" id="KW-1133">Transmembrane helix</keyword>
<keyword evidence="4" id="KW-1185">Reference proteome</keyword>
<dbReference type="AlphaFoldDB" id="A0A853EQR2"/>
<protein>
    <submittedName>
        <fullName evidence="3">Trp biosynthesis-associated membrane protein</fullName>
    </submittedName>
</protein>
<accession>A0A853EQR2</accession>